<sequence>MERRQEENTLNSIQTKGPVLFLLSINWALFGALTIHVYLYYRAFSNDRRILKAMVCLVYLLETTQIALITGTAWEELVLTAGSVQDSVGTIWVSVYLVGGAVAIIAQIFYAYRILMISQNKIIPGVIVIMSLISFIAAVVLGVLIKSVDNFTGDAVHTMKISALMGIWTGASAASDVIIAGCMCYFLSQRIRAGCFPKTQAFITRVICMTIETGTITATVDLLCLALYFPPTLKNFYGVPISILAMLYSNTMMTLLNSRMKPVIISESETWKHNELSMINVSTPLREADAKLRFASTTGTAESGLRIPEEGTVA</sequence>
<feature type="transmembrane region" description="Helical" evidence="1">
    <location>
        <begin position="53"/>
        <end position="71"/>
    </location>
</feature>
<evidence type="ECO:0000313" key="4">
    <source>
        <dbReference type="Proteomes" id="UP000807469"/>
    </source>
</evidence>
<dbReference type="AlphaFoldDB" id="A0A9P6CVR5"/>
<feature type="transmembrane region" description="Helical" evidence="1">
    <location>
        <begin position="235"/>
        <end position="256"/>
    </location>
</feature>
<dbReference type="Pfam" id="PF20152">
    <property type="entry name" value="DUF6534"/>
    <property type="match status" value="1"/>
</dbReference>
<evidence type="ECO:0000313" key="3">
    <source>
        <dbReference type="EMBL" id="KAF9482061.1"/>
    </source>
</evidence>
<accession>A0A9P6CVR5</accession>
<dbReference type="PANTHER" id="PTHR40465:SF1">
    <property type="entry name" value="DUF6534 DOMAIN-CONTAINING PROTEIN"/>
    <property type="match status" value="1"/>
</dbReference>
<proteinExistence type="predicted"/>
<keyword evidence="1" id="KW-1133">Transmembrane helix</keyword>
<name>A0A9P6CVR5_9AGAR</name>
<evidence type="ECO:0000256" key="1">
    <source>
        <dbReference type="SAM" id="Phobius"/>
    </source>
</evidence>
<dbReference type="EMBL" id="MU155170">
    <property type="protein sequence ID" value="KAF9482061.1"/>
    <property type="molecule type" value="Genomic_DNA"/>
</dbReference>
<gene>
    <name evidence="3" type="ORF">BDN70DRAFT_892846</name>
</gene>
<keyword evidence="1" id="KW-0812">Transmembrane</keyword>
<dbReference type="OrthoDB" id="2535105at2759"/>
<organism evidence="3 4">
    <name type="scientific">Pholiota conissans</name>
    <dbReference type="NCBI Taxonomy" id="109636"/>
    <lineage>
        <taxon>Eukaryota</taxon>
        <taxon>Fungi</taxon>
        <taxon>Dikarya</taxon>
        <taxon>Basidiomycota</taxon>
        <taxon>Agaricomycotina</taxon>
        <taxon>Agaricomycetes</taxon>
        <taxon>Agaricomycetidae</taxon>
        <taxon>Agaricales</taxon>
        <taxon>Agaricineae</taxon>
        <taxon>Strophariaceae</taxon>
        <taxon>Pholiota</taxon>
    </lineage>
</organism>
<keyword evidence="4" id="KW-1185">Reference proteome</keyword>
<reference evidence="3" key="1">
    <citation type="submission" date="2020-11" db="EMBL/GenBank/DDBJ databases">
        <authorList>
            <consortium name="DOE Joint Genome Institute"/>
            <person name="Ahrendt S."/>
            <person name="Riley R."/>
            <person name="Andreopoulos W."/>
            <person name="Labutti K."/>
            <person name="Pangilinan J."/>
            <person name="Ruiz-Duenas F.J."/>
            <person name="Barrasa J.M."/>
            <person name="Sanchez-Garcia M."/>
            <person name="Camarero S."/>
            <person name="Miyauchi S."/>
            <person name="Serrano A."/>
            <person name="Linde D."/>
            <person name="Babiker R."/>
            <person name="Drula E."/>
            <person name="Ayuso-Fernandez I."/>
            <person name="Pacheco R."/>
            <person name="Padilla G."/>
            <person name="Ferreira P."/>
            <person name="Barriuso J."/>
            <person name="Kellner H."/>
            <person name="Castanera R."/>
            <person name="Alfaro M."/>
            <person name="Ramirez L."/>
            <person name="Pisabarro A.G."/>
            <person name="Kuo A."/>
            <person name="Tritt A."/>
            <person name="Lipzen A."/>
            <person name="He G."/>
            <person name="Yan M."/>
            <person name="Ng V."/>
            <person name="Cullen D."/>
            <person name="Martin F."/>
            <person name="Rosso M.-N."/>
            <person name="Henrissat B."/>
            <person name="Hibbett D."/>
            <person name="Martinez A.T."/>
            <person name="Grigoriev I.V."/>
        </authorList>
    </citation>
    <scope>NUCLEOTIDE SEQUENCE</scope>
    <source>
        <strain evidence="3">CIRM-BRFM 674</strain>
    </source>
</reference>
<dbReference type="PANTHER" id="PTHR40465">
    <property type="entry name" value="CHROMOSOME 1, WHOLE GENOME SHOTGUN SEQUENCE"/>
    <property type="match status" value="1"/>
</dbReference>
<feature type="domain" description="DUF6534" evidence="2">
    <location>
        <begin position="172"/>
        <end position="260"/>
    </location>
</feature>
<feature type="transmembrane region" description="Helical" evidence="1">
    <location>
        <begin position="20"/>
        <end position="41"/>
    </location>
</feature>
<feature type="transmembrane region" description="Helical" evidence="1">
    <location>
        <begin position="122"/>
        <end position="145"/>
    </location>
</feature>
<dbReference type="Proteomes" id="UP000807469">
    <property type="component" value="Unassembled WGS sequence"/>
</dbReference>
<dbReference type="InterPro" id="IPR045339">
    <property type="entry name" value="DUF6534"/>
</dbReference>
<protein>
    <recommendedName>
        <fullName evidence="2">DUF6534 domain-containing protein</fullName>
    </recommendedName>
</protein>
<comment type="caution">
    <text evidence="3">The sequence shown here is derived from an EMBL/GenBank/DDBJ whole genome shotgun (WGS) entry which is preliminary data.</text>
</comment>
<feature type="transmembrane region" description="Helical" evidence="1">
    <location>
        <begin position="206"/>
        <end position="229"/>
    </location>
</feature>
<keyword evidence="1" id="KW-0472">Membrane</keyword>
<feature type="transmembrane region" description="Helical" evidence="1">
    <location>
        <begin position="91"/>
        <end position="110"/>
    </location>
</feature>
<feature type="transmembrane region" description="Helical" evidence="1">
    <location>
        <begin position="165"/>
        <end position="186"/>
    </location>
</feature>
<evidence type="ECO:0000259" key="2">
    <source>
        <dbReference type="Pfam" id="PF20152"/>
    </source>
</evidence>